<evidence type="ECO:0000313" key="3">
    <source>
        <dbReference type="Proteomes" id="UP000020467"/>
    </source>
</evidence>
<dbReference type="Proteomes" id="UP000020467">
    <property type="component" value="Unassembled WGS sequence"/>
</dbReference>
<protein>
    <submittedName>
        <fullName evidence="2">Uncharacterized protein</fullName>
    </submittedName>
</protein>
<dbReference type="EMBL" id="JARH01001048">
    <property type="protein sequence ID" value="EXF73679.1"/>
    <property type="molecule type" value="Genomic_DNA"/>
</dbReference>
<gene>
    <name evidence="2" type="ORF">CFIO01_02449</name>
</gene>
<dbReference type="AlphaFoldDB" id="A0A010R7K6"/>
<sequence length="146" mass="16201">MNRSASIRSTKKGPRRVLKNGMPFMSTGAGRVMHEAGDLEVIKVHEGTFAMRRSCDMLVVTCAGSTSRRPTPGTCAFVTRAQPYTEADNNRRRTTHARPESSTPRYTDDTLYFPPRASTALEHSRRNTPRSPDSATTVRRLGAIFS</sequence>
<dbReference type="KEGG" id="cfj:CFIO01_02449"/>
<evidence type="ECO:0000256" key="1">
    <source>
        <dbReference type="SAM" id="MobiDB-lite"/>
    </source>
</evidence>
<comment type="caution">
    <text evidence="2">The sequence shown here is derived from an EMBL/GenBank/DDBJ whole genome shotgun (WGS) entry which is preliminary data.</text>
</comment>
<evidence type="ECO:0000313" key="2">
    <source>
        <dbReference type="EMBL" id="EXF73679.1"/>
    </source>
</evidence>
<proteinExistence type="predicted"/>
<reference evidence="2 3" key="1">
    <citation type="submission" date="2014-02" db="EMBL/GenBank/DDBJ databases">
        <title>The genome sequence of Colletotrichum fioriniae PJ7.</title>
        <authorList>
            <person name="Baroncelli R."/>
            <person name="Thon M.R."/>
        </authorList>
    </citation>
    <scope>NUCLEOTIDE SEQUENCE [LARGE SCALE GENOMIC DNA]</scope>
    <source>
        <strain evidence="2 3">PJ7</strain>
    </source>
</reference>
<dbReference type="OrthoDB" id="10533984at2759"/>
<dbReference type="HOGENOM" id="CLU_1777289_0_0_1"/>
<keyword evidence="3" id="KW-1185">Reference proteome</keyword>
<feature type="region of interest" description="Disordered" evidence="1">
    <location>
        <begin position="1"/>
        <end position="23"/>
    </location>
</feature>
<accession>A0A010R7K6</accession>
<name>A0A010R7K6_9PEZI</name>
<organism evidence="2 3">
    <name type="scientific">Colletotrichum fioriniae PJ7</name>
    <dbReference type="NCBI Taxonomy" id="1445577"/>
    <lineage>
        <taxon>Eukaryota</taxon>
        <taxon>Fungi</taxon>
        <taxon>Dikarya</taxon>
        <taxon>Ascomycota</taxon>
        <taxon>Pezizomycotina</taxon>
        <taxon>Sordariomycetes</taxon>
        <taxon>Hypocreomycetidae</taxon>
        <taxon>Glomerellales</taxon>
        <taxon>Glomerellaceae</taxon>
        <taxon>Colletotrichum</taxon>
        <taxon>Colletotrichum acutatum species complex</taxon>
    </lineage>
</organism>
<feature type="compositionally biased region" description="Basic residues" evidence="1">
    <location>
        <begin position="9"/>
        <end position="18"/>
    </location>
</feature>
<feature type="region of interest" description="Disordered" evidence="1">
    <location>
        <begin position="82"/>
        <end position="146"/>
    </location>
</feature>